<evidence type="ECO:0000259" key="2">
    <source>
        <dbReference type="Pfam" id="PF12850"/>
    </source>
</evidence>
<dbReference type="SUPFAM" id="SSF56300">
    <property type="entry name" value="Metallo-dependent phosphatases"/>
    <property type="match status" value="1"/>
</dbReference>
<dbReference type="PIRSF" id="PIRSF000883">
    <property type="entry name" value="Pesterase_MJ0912"/>
    <property type="match status" value="1"/>
</dbReference>
<evidence type="ECO:0000313" key="4">
    <source>
        <dbReference type="Proteomes" id="UP000184600"/>
    </source>
</evidence>
<protein>
    <submittedName>
        <fullName evidence="3">Phosphodiesterase</fullName>
    </submittedName>
</protein>
<dbReference type="Gene3D" id="3.60.21.10">
    <property type="match status" value="1"/>
</dbReference>
<dbReference type="Proteomes" id="UP000184600">
    <property type="component" value="Unassembled WGS sequence"/>
</dbReference>
<accession>A0A1M7YWI4</accession>
<organism evidence="3 4">
    <name type="scientific">Vibrio quintilis</name>
    <dbReference type="NCBI Taxonomy" id="1117707"/>
    <lineage>
        <taxon>Bacteria</taxon>
        <taxon>Pseudomonadati</taxon>
        <taxon>Pseudomonadota</taxon>
        <taxon>Gammaproteobacteria</taxon>
        <taxon>Vibrionales</taxon>
        <taxon>Vibrionaceae</taxon>
        <taxon>Vibrio</taxon>
    </lineage>
</organism>
<sequence>MFGYKTIEYQQSQGVNTLEKFAVLSDIHSNIYALEAVVADAKSRGATTLINLGDILYGPIAPRATYDCLQTLDVITISGNQDRQIYEATQDEIDANPTMQFILDDLGDAPLAWMKQLPFDKQITTDIYACHGTPEDDLVYLLEDTRSGKPELKPDQEIIRLLNGITAPVILCGHTHLPRCVELSTHQLVINPGSIGLQAYTDDEPHLHSMQNYTAKASYAILEEATTAGQWQVSFHRIPYDVQSAVRAARKRGRKDWEHFLLTGRKL</sequence>
<evidence type="ECO:0000256" key="1">
    <source>
        <dbReference type="ARBA" id="ARBA00008950"/>
    </source>
</evidence>
<dbReference type="Pfam" id="PF12850">
    <property type="entry name" value="Metallophos_2"/>
    <property type="match status" value="1"/>
</dbReference>
<keyword evidence="4" id="KW-1185">Reference proteome</keyword>
<dbReference type="RefSeq" id="WP_234976399.1">
    <property type="nucleotide sequence ID" value="NZ_AP024898.1"/>
</dbReference>
<reference evidence="4" key="1">
    <citation type="submission" date="2016-12" db="EMBL/GenBank/DDBJ databases">
        <authorList>
            <person name="Rodrigo-Torres L."/>
            <person name="Arahal R.D."/>
            <person name="Lucena T."/>
        </authorList>
    </citation>
    <scope>NUCLEOTIDE SEQUENCE [LARGE SCALE GENOMIC DNA]</scope>
</reference>
<dbReference type="EMBL" id="FRFG01000031">
    <property type="protein sequence ID" value="SHO57017.1"/>
    <property type="molecule type" value="Genomic_DNA"/>
</dbReference>
<comment type="similarity">
    <text evidence="1">Belongs to the metallophosphoesterase superfamily. YfcE family.</text>
</comment>
<name>A0A1M7YWI4_9VIBR</name>
<dbReference type="InterPro" id="IPR050126">
    <property type="entry name" value="Ap4A_hydrolase"/>
</dbReference>
<dbReference type="PANTHER" id="PTHR42850">
    <property type="entry name" value="METALLOPHOSPHOESTERASE"/>
    <property type="match status" value="1"/>
</dbReference>
<dbReference type="CDD" id="cd00838">
    <property type="entry name" value="MPP_superfamily"/>
    <property type="match status" value="1"/>
</dbReference>
<evidence type="ECO:0000313" key="3">
    <source>
        <dbReference type="EMBL" id="SHO57017.1"/>
    </source>
</evidence>
<dbReference type="InterPro" id="IPR029052">
    <property type="entry name" value="Metallo-depent_PP-like"/>
</dbReference>
<feature type="domain" description="Calcineurin-like phosphoesterase" evidence="2">
    <location>
        <begin position="20"/>
        <end position="199"/>
    </location>
</feature>
<dbReference type="STRING" id="1117707.VQ7734_02786"/>
<dbReference type="InterPro" id="IPR024654">
    <property type="entry name" value="Calcineurin-like_PHP_lpxH"/>
</dbReference>
<dbReference type="GO" id="GO:0005737">
    <property type="term" value="C:cytoplasm"/>
    <property type="evidence" value="ECO:0007669"/>
    <property type="project" value="TreeGrafter"/>
</dbReference>
<dbReference type="PANTHER" id="PTHR42850:SF2">
    <property type="entry name" value="BLL5683 PROTEIN"/>
    <property type="match status" value="1"/>
</dbReference>
<dbReference type="GO" id="GO:0016791">
    <property type="term" value="F:phosphatase activity"/>
    <property type="evidence" value="ECO:0007669"/>
    <property type="project" value="TreeGrafter"/>
</dbReference>
<dbReference type="AlphaFoldDB" id="A0A1M7YWI4"/>
<dbReference type="InterPro" id="IPR011152">
    <property type="entry name" value="Pesterase_MJ0912"/>
</dbReference>
<gene>
    <name evidence="3" type="ORF">VQ7734_02786</name>
</gene>
<proteinExistence type="inferred from homology"/>